<feature type="domain" description="Glycosyl hydrolase family 31 C-terminal" evidence="4">
    <location>
        <begin position="1"/>
        <end position="82"/>
    </location>
</feature>
<dbReference type="EMBL" id="JAULSU010000002">
    <property type="protein sequence ID" value="KAK0627944.1"/>
    <property type="molecule type" value="Genomic_DNA"/>
</dbReference>
<sequence length="198" mass="22062">MWFAYPKDENTFGLEEQYFYGEGLLVAPVVEEGATSVEVYLPRDAFYDWYSGKRIEGQGRKIKVEGVGLTDIPLYLKGGVIVPLRTEGAMTTDELRQRDFELVVPVGKDGTAKGRLYIDDGVSLVQKGVTDVEFKYAKGKLTAKGKFGFGGKLKIKKITILGKGEKGKKGKRDESEEVSVQVDLPLTREFEIDLPELE</sequence>
<dbReference type="Pfam" id="PF21365">
    <property type="entry name" value="Glyco_hydro_31_3rd"/>
    <property type="match status" value="1"/>
</dbReference>
<dbReference type="PANTHER" id="PTHR22762">
    <property type="entry name" value="ALPHA-GLUCOSIDASE"/>
    <property type="match status" value="1"/>
</dbReference>
<protein>
    <submittedName>
        <fullName evidence="5">Glycosyl hydrolases family 31-domain-containing protein</fullName>
    </submittedName>
</protein>
<dbReference type="Proteomes" id="UP001175000">
    <property type="component" value="Unassembled WGS sequence"/>
</dbReference>
<evidence type="ECO:0000313" key="6">
    <source>
        <dbReference type="Proteomes" id="UP001175000"/>
    </source>
</evidence>
<dbReference type="InterPro" id="IPR048395">
    <property type="entry name" value="Glyco_hydro_31_C"/>
</dbReference>
<evidence type="ECO:0000256" key="3">
    <source>
        <dbReference type="ARBA" id="ARBA00023295"/>
    </source>
</evidence>
<evidence type="ECO:0000256" key="1">
    <source>
        <dbReference type="ARBA" id="ARBA00022801"/>
    </source>
</evidence>
<evidence type="ECO:0000256" key="2">
    <source>
        <dbReference type="ARBA" id="ARBA00023180"/>
    </source>
</evidence>
<organism evidence="5 6">
    <name type="scientific">Immersiella caudata</name>
    <dbReference type="NCBI Taxonomy" id="314043"/>
    <lineage>
        <taxon>Eukaryota</taxon>
        <taxon>Fungi</taxon>
        <taxon>Dikarya</taxon>
        <taxon>Ascomycota</taxon>
        <taxon>Pezizomycotina</taxon>
        <taxon>Sordariomycetes</taxon>
        <taxon>Sordariomycetidae</taxon>
        <taxon>Sordariales</taxon>
        <taxon>Lasiosphaeriaceae</taxon>
        <taxon>Immersiella</taxon>
    </lineage>
</organism>
<evidence type="ECO:0000259" key="4">
    <source>
        <dbReference type="Pfam" id="PF21365"/>
    </source>
</evidence>
<proteinExistence type="predicted"/>
<keyword evidence="6" id="KW-1185">Reference proteome</keyword>
<accession>A0AA39X5Z6</accession>
<reference evidence="5" key="1">
    <citation type="submission" date="2023-06" db="EMBL/GenBank/DDBJ databases">
        <title>Genome-scale phylogeny and comparative genomics of the fungal order Sordariales.</title>
        <authorList>
            <consortium name="Lawrence Berkeley National Laboratory"/>
            <person name="Hensen N."/>
            <person name="Bonometti L."/>
            <person name="Westerberg I."/>
            <person name="Brannstrom I.O."/>
            <person name="Guillou S."/>
            <person name="Cros-Aarteil S."/>
            <person name="Calhoun S."/>
            <person name="Haridas S."/>
            <person name="Kuo A."/>
            <person name="Mondo S."/>
            <person name="Pangilinan J."/>
            <person name="Riley R."/>
            <person name="Labutti K."/>
            <person name="Andreopoulos B."/>
            <person name="Lipzen A."/>
            <person name="Chen C."/>
            <person name="Yanf M."/>
            <person name="Daum C."/>
            <person name="Ng V."/>
            <person name="Clum A."/>
            <person name="Steindorff A."/>
            <person name="Ohm R."/>
            <person name="Martin F."/>
            <person name="Silar P."/>
            <person name="Natvig D."/>
            <person name="Lalanne C."/>
            <person name="Gautier V."/>
            <person name="Ament-Velasquez S.L."/>
            <person name="Kruys A."/>
            <person name="Hutchinson M.I."/>
            <person name="Powell A.J."/>
            <person name="Barry K."/>
            <person name="Miller A.N."/>
            <person name="Grigoriev I.V."/>
            <person name="Debuchy R."/>
            <person name="Gladieux P."/>
            <person name="Thoren M.H."/>
            <person name="Johannesson H."/>
        </authorList>
    </citation>
    <scope>NUCLEOTIDE SEQUENCE</scope>
    <source>
        <strain evidence="5">CBS 606.72</strain>
    </source>
</reference>
<dbReference type="SUPFAM" id="SSF51011">
    <property type="entry name" value="Glycosyl hydrolase domain"/>
    <property type="match status" value="1"/>
</dbReference>
<keyword evidence="3" id="KW-0326">Glycosidase</keyword>
<dbReference type="GO" id="GO:0004553">
    <property type="term" value="F:hydrolase activity, hydrolyzing O-glycosyl compounds"/>
    <property type="evidence" value="ECO:0007669"/>
    <property type="project" value="TreeGrafter"/>
</dbReference>
<dbReference type="InterPro" id="IPR013780">
    <property type="entry name" value="Glyco_hydro_b"/>
</dbReference>
<gene>
    <name evidence="5" type="ORF">B0T14DRAFT_563707</name>
</gene>
<dbReference type="Gene3D" id="2.60.40.1180">
    <property type="entry name" value="Golgi alpha-mannosidase II"/>
    <property type="match status" value="2"/>
</dbReference>
<dbReference type="AlphaFoldDB" id="A0AA39X5Z6"/>
<evidence type="ECO:0000313" key="5">
    <source>
        <dbReference type="EMBL" id="KAK0627944.1"/>
    </source>
</evidence>
<keyword evidence="1 5" id="KW-0378">Hydrolase</keyword>
<dbReference type="PANTHER" id="PTHR22762:SF67">
    <property type="entry name" value="ALPHA_BETA-GLUCOSIDASE AGDC-RELATED"/>
    <property type="match status" value="1"/>
</dbReference>
<name>A0AA39X5Z6_9PEZI</name>
<keyword evidence="2" id="KW-0325">Glycoprotein</keyword>
<comment type="caution">
    <text evidence="5">The sequence shown here is derived from an EMBL/GenBank/DDBJ whole genome shotgun (WGS) entry which is preliminary data.</text>
</comment>